<proteinExistence type="predicted"/>
<comment type="caution">
    <text evidence="2">The sequence shown here is derived from an EMBL/GenBank/DDBJ whole genome shotgun (WGS) entry which is preliminary data.</text>
</comment>
<evidence type="ECO:0000256" key="1">
    <source>
        <dbReference type="SAM" id="Phobius"/>
    </source>
</evidence>
<reference evidence="3" key="1">
    <citation type="submission" date="2018-03" db="EMBL/GenBank/DDBJ databases">
        <title>Ecological and genomic features of two cosmopolitan and abundant freshwater picocyanobacteria.</title>
        <authorList>
            <person name="Cabello-Yeves P.J."/>
            <person name="Picazo A."/>
            <person name="Camacho A."/>
            <person name="Callieri C."/>
            <person name="Rosselli R."/>
            <person name="Roda-Garcia J."/>
            <person name="Coutinho F.H."/>
            <person name="Rodriguez-Valera F."/>
        </authorList>
    </citation>
    <scope>NUCLEOTIDE SEQUENCE [LARGE SCALE GENOMIC DNA]</scope>
    <source>
        <strain evidence="3">Tous</strain>
    </source>
</reference>
<accession>A0A2P7EGQ4</accession>
<dbReference type="AlphaFoldDB" id="A0A2P7EGQ4"/>
<keyword evidence="3" id="KW-1185">Reference proteome</keyword>
<sequence>MPLRPLGHSWDLFVAIWASLNLLLVVFDISYVPLRNFWLQRQLYLFPGVAIAIPLTFLPDITPYYDPIKGIEPHRDTENYLRRWHDLDQHLLSNKLTTNKSKQLLGQQLALTDKLITENPFLAANKTGTLERIKNRLRQRTGLESARLGAAKLFSSEWLLLNPWPAERIFWQQEVLPLVATNYWRSIDETGRATERFWRIDLVWFQSVFALDILLRVLQLKRRFPALSWRDACLRRWMDLPLLLPFWRVARVIPVASRLRSSGLVDVEPVRVVVSRGVVALLAVELIEVIALQLVEGLQGLIRSPQWEQRIKRLGKPNSFQVAEKQDIEGLLRLWLPLLLGRVLPRLAPQGKELLAYGLQRSLVKTPLSAPLQKLQPVQIMEREFSRQLAAGVIEALLDLSKGTAAELSRDDQRVKDLWLSASEAFWHELGDALGETATLEQSQALLSEILEQLKLTYLSGINSAGVDNLLQKLEQFSDGGLATEP</sequence>
<name>A0A2P7EGQ4_9SYNE</name>
<evidence type="ECO:0000313" key="2">
    <source>
        <dbReference type="EMBL" id="PSI02398.1"/>
    </source>
</evidence>
<keyword evidence="1" id="KW-1133">Transmembrane helix</keyword>
<organism evidence="2 3">
    <name type="scientific">Synechococcus lacustris str. Tous</name>
    <dbReference type="NCBI Taxonomy" id="1910958"/>
    <lineage>
        <taxon>Bacteria</taxon>
        <taxon>Bacillati</taxon>
        <taxon>Cyanobacteriota</taxon>
        <taxon>Cyanophyceae</taxon>
        <taxon>Synechococcales</taxon>
        <taxon>Synechococcaceae</taxon>
        <taxon>Synechococcus</taxon>
    </lineage>
</organism>
<protein>
    <submittedName>
        <fullName evidence="2">Uncharacterized protein</fullName>
    </submittedName>
</protein>
<keyword evidence="1" id="KW-0472">Membrane</keyword>
<dbReference type="EMBL" id="PXVC01000007">
    <property type="protein sequence ID" value="PSI02398.1"/>
    <property type="molecule type" value="Genomic_DNA"/>
</dbReference>
<dbReference type="Proteomes" id="UP000240206">
    <property type="component" value="Unassembled WGS sequence"/>
</dbReference>
<gene>
    <name evidence="2" type="ORF">C7K08_03170</name>
</gene>
<feature type="transmembrane region" description="Helical" evidence="1">
    <location>
        <begin position="43"/>
        <end position="65"/>
    </location>
</feature>
<dbReference type="STRING" id="1910958.BTM30_03045"/>
<keyword evidence="1" id="KW-0812">Transmembrane</keyword>
<feature type="transmembrane region" description="Helical" evidence="1">
    <location>
        <begin position="12"/>
        <end position="31"/>
    </location>
</feature>
<evidence type="ECO:0000313" key="3">
    <source>
        <dbReference type="Proteomes" id="UP000240206"/>
    </source>
</evidence>